<proteinExistence type="predicted"/>
<name>A0ABV8NKN9_9SPHI</name>
<dbReference type="InterPro" id="IPR017026">
    <property type="entry name" value="ImuA"/>
</dbReference>
<organism evidence="1 2">
    <name type="scientific">Pedobacter jamesrossensis</name>
    <dbReference type="NCBI Taxonomy" id="1908238"/>
    <lineage>
        <taxon>Bacteria</taxon>
        <taxon>Pseudomonadati</taxon>
        <taxon>Bacteroidota</taxon>
        <taxon>Sphingobacteriia</taxon>
        <taxon>Sphingobacteriales</taxon>
        <taxon>Sphingobacteriaceae</taxon>
        <taxon>Pedobacter</taxon>
    </lineage>
</organism>
<accession>A0ABV8NKN9</accession>
<dbReference type="SUPFAM" id="SSF52540">
    <property type="entry name" value="P-loop containing nucleoside triphosphate hydrolases"/>
    <property type="match status" value="1"/>
</dbReference>
<evidence type="ECO:0000313" key="1">
    <source>
        <dbReference type="EMBL" id="MFC4197630.1"/>
    </source>
</evidence>
<evidence type="ECO:0000313" key="2">
    <source>
        <dbReference type="Proteomes" id="UP001595792"/>
    </source>
</evidence>
<dbReference type="Gene3D" id="3.40.50.300">
    <property type="entry name" value="P-loop containing nucleotide triphosphate hydrolases"/>
    <property type="match status" value="1"/>
</dbReference>
<reference evidence="2" key="1">
    <citation type="journal article" date="2019" name="Int. J. Syst. Evol. Microbiol.">
        <title>The Global Catalogue of Microorganisms (GCM) 10K type strain sequencing project: providing services to taxonomists for standard genome sequencing and annotation.</title>
        <authorList>
            <consortium name="The Broad Institute Genomics Platform"/>
            <consortium name="The Broad Institute Genome Sequencing Center for Infectious Disease"/>
            <person name="Wu L."/>
            <person name="Ma J."/>
        </authorList>
    </citation>
    <scope>NUCLEOTIDE SEQUENCE [LARGE SCALE GENOMIC DNA]</scope>
    <source>
        <strain evidence="2">CCM 8689</strain>
    </source>
</reference>
<protein>
    <submittedName>
        <fullName evidence="1">ImuA family protein</fullName>
    </submittedName>
</protein>
<dbReference type="PIRSF" id="PIRSF034285">
    <property type="entry name" value="UCP034285"/>
    <property type="match status" value="1"/>
</dbReference>
<sequence length="242" mass="26716">MAESKQVIIDRLQQQILKIQGFKSGSQGQTIDFGLGGMTASFPNHIFPTAAIHEFLGTNLEDAAATGGFISALLAPLMRNGGPCLWISTSGKIFPPSLTPFGISPDRIIFIDLQKEKDVLWATEEALKCESLAAVITEIDEISFAQSRRLQLVIEKSRVTSFIIRKHAEKLSSTTAVARWKISSLPSEPVEGMPGLGFPRWAVELLKVKNGLTGRWTMEYSSGQFHPIQEEPEYIQETRKAV</sequence>
<dbReference type="RefSeq" id="WP_378961254.1">
    <property type="nucleotide sequence ID" value="NZ_JBHRXC010000016.1"/>
</dbReference>
<comment type="caution">
    <text evidence="1">The sequence shown here is derived from an EMBL/GenBank/DDBJ whole genome shotgun (WGS) entry which is preliminary data.</text>
</comment>
<keyword evidence="2" id="KW-1185">Reference proteome</keyword>
<gene>
    <name evidence="1" type="ORF">ACFOUY_13075</name>
</gene>
<dbReference type="EMBL" id="JBHSBY010000123">
    <property type="protein sequence ID" value="MFC4197630.1"/>
    <property type="molecule type" value="Genomic_DNA"/>
</dbReference>
<dbReference type="InterPro" id="IPR027417">
    <property type="entry name" value="P-loop_NTPase"/>
</dbReference>
<dbReference type="Proteomes" id="UP001595792">
    <property type="component" value="Unassembled WGS sequence"/>
</dbReference>